<evidence type="ECO:0000256" key="1">
    <source>
        <dbReference type="ARBA" id="ARBA00001961"/>
    </source>
</evidence>
<keyword evidence="5" id="KW-0560">Oxidoreductase</keyword>
<evidence type="ECO:0000313" key="9">
    <source>
        <dbReference type="Proteomes" id="UP000634139"/>
    </source>
</evidence>
<keyword evidence="4" id="KW-0223">Dioxygenase</keyword>
<organism evidence="8 9">
    <name type="scientific">Novosphingobium arvoryzae</name>
    <dbReference type="NCBI Taxonomy" id="1256514"/>
    <lineage>
        <taxon>Bacteria</taxon>
        <taxon>Pseudomonadati</taxon>
        <taxon>Pseudomonadota</taxon>
        <taxon>Alphaproteobacteria</taxon>
        <taxon>Sphingomonadales</taxon>
        <taxon>Sphingomonadaceae</taxon>
        <taxon>Novosphingobium</taxon>
    </lineage>
</organism>
<feature type="domain" description="Fe2OG dioxygenase" evidence="7">
    <location>
        <begin position="113"/>
        <end position="222"/>
    </location>
</feature>
<evidence type="ECO:0000313" key="8">
    <source>
        <dbReference type="EMBL" id="GHA04596.1"/>
    </source>
</evidence>
<dbReference type="AlphaFoldDB" id="A0A918RN14"/>
<proteinExistence type="predicted"/>
<name>A0A918RN14_9SPHN</name>
<dbReference type="InterPro" id="IPR045054">
    <property type="entry name" value="P4HA-like"/>
</dbReference>
<dbReference type="Gene3D" id="2.60.120.620">
    <property type="entry name" value="q2cbj1_9rhob like domain"/>
    <property type="match status" value="1"/>
</dbReference>
<keyword evidence="6" id="KW-0408">Iron</keyword>
<dbReference type="EMBL" id="BMZD01000007">
    <property type="protein sequence ID" value="GHA04596.1"/>
    <property type="molecule type" value="Genomic_DNA"/>
</dbReference>
<evidence type="ECO:0000256" key="6">
    <source>
        <dbReference type="ARBA" id="ARBA00023004"/>
    </source>
</evidence>
<dbReference type="PROSITE" id="PS51471">
    <property type="entry name" value="FE2OG_OXY"/>
    <property type="match status" value="1"/>
</dbReference>
<dbReference type="InterPro" id="IPR044862">
    <property type="entry name" value="Pro_4_hyd_alph_FE2OG_OXY"/>
</dbReference>
<keyword evidence="3" id="KW-0847">Vitamin C</keyword>
<keyword evidence="2" id="KW-0479">Metal-binding</keyword>
<dbReference type="Proteomes" id="UP000634139">
    <property type="component" value="Unassembled WGS sequence"/>
</dbReference>
<comment type="caution">
    <text evidence="8">The sequence shown here is derived from an EMBL/GenBank/DDBJ whole genome shotgun (WGS) entry which is preliminary data.</text>
</comment>
<evidence type="ECO:0000256" key="4">
    <source>
        <dbReference type="ARBA" id="ARBA00022964"/>
    </source>
</evidence>
<evidence type="ECO:0000256" key="3">
    <source>
        <dbReference type="ARBA" id="ARBA00022896"/>
    </source>
</evidence>
<reference evidence="8" key="1">
    <citation type="journal article" date="2014" name="Int. J. Syst. Evol. Microbiol.">
        <title>Complete genome sequence of Corynebacterium casei LMG S-19264T (=DSM 44701T), isolated from a smear-ripened cheese.</title>
        <authorList>
            <consortium name="US DOE Joint Genome Institute (JGI-PGF)"/>
            <person name="Walter F."/>
            <person name="Albersmeier A."/>
            <person name="Kalinowski J."/>
            <person name="Ruckert C."/>
        </authorList>
    </citation>
    <scope>NUCLEOTIDE SEQUENCE</scope>
    <source>
        <strain evidence="8">KCTC 32422</strain>
    </source>
</reference>
<dbReference type="GO" id="GO:0031418">
    <property type="term" value="F:L-ascorbic acid binding"/>
    <property type="evidence" value="ECO:0007669"/>
    <property type="project" value="UniProtKB-KW"/>
</dbReference>
<dbReference type="InterPro" id="IPR006620">
    <property type="entry name" value="Pro_4_hyd_alph"/>
</dbReference>
<evidence type="ECO:0000256" key="2">
    <source>
        <dbReference type="ARBA" id="ARBA00022723"/>
    </source>
</evidence>
<dbReference type="PANTHER" id="PTHR10869:SF246">
    <property type="entry name" value="TRANSMEMBRANE PROLYL 4-HYDROXYLASE"/>
    <property type="match status" value="1"/>
</dbReference>
<dbReference type="GO" id="GO:0051213">
    <property type="term" value="F:dioxygenase activity"/>
    <property type="evidence" value="ECO:0007669"/>
    <property type="project" value="UniProtKB-KW"/>
</dbReference>
<gene>
    <name evidence="8" type="ORF">GCM10011617_27100</name>
</gene>
<evidence type="ECO:0000256" key="5">
    <source>
        <dbReference type="ARBA" id="ARBA00023002"/>
    </source>
</evidence>
<dbReference type="Pfam" id="PF13640">
    <property type="entry name" value="2OG-FeII_Oxy_3"/>
    <property type="match status" value="1"/>
</dbReference>
<dbReference type="InterPro" id="IPR005123">
    <property type="entry name" value="Oxoglu/Fe-dep_dioxygenase_dom"/>
</dbReference>
<accession>A0A918RN14</accession>
<dbReference type="RefSeq" id="WP_189542421.1">
    <property type="nucleotide sequence ID" value="NZ_BMZD01000007.1"/>
</dbReference>
<protein>
    <recommendedName>
        <fullName evidence="7">Fe2OG dioxygenase domain-containing protein</fullName>
    </recommendedName>
</protein>
<dbReference type="SMART" id="SM00702">
    <property type="entry name" value="P4Hc"/>
    <property type="match status" value="1"/>
</dbReference>
<dbReference type="GO" id="GO:0016705">
    <property type="term" value="F:oxidoreductase activity, acting on paired donors, with incorporation or reduction of molecular oxygen"/>
    <property type="evidence" value="ECO:0007669"/>
    <property type="project" value="InterPro"/>
</dbReference>
<evidence type="ECO:0000259" key="7">
    <source>
        <dbReference type="PROSITE" id="PS51471"/>
    </source>
</evidence>
<sequence>MSLYQYPPCPNPDKVALLRVGAHVRRRLSADPLAEKVPVETAEIWAIPEFVSPAECEQLIAMVDRTARPSDTLDHGYEGVWRTSYSGDVDRDDSFVKMIERRIDDLLGIPHENGETMQGQRYEPGQEFKPHMDWFWTKAPYWKVEAKRGGQRCITAMIYLNDVEEGGQTEFPNIGVSIPPQRGALIVWNNAAPDGSLNQDTIHAGTPVIRGVKYIITKWYRVRKWG</sequence>
<reference evidence="8" key="2">
    <citation type="submission" date="2020-09" db="EMBL/GenBank/DDBJ databases">
        <authorList>
            <person name="Sun Q."/>
            <person name="Kim S."/>
        </authorList>
    </citation>
    <scope>NUCLEOTIDE SEQUENCE</scope>
    <source>
        <strain evidence="8">KCTC 32422</strain>
    </source>
</reference>
<comment type="cofactor">
    <cofactor evidence="1">
        <name>L-ascorbate</name>
        <dbReference type="ChEBI" id="CHEBI:38290"/>
    </cofactor>
</comment>
<dbReference type="GO" id="GO:0005506">
    <property type="term" value="F:iron ion binding"/>
    <property type="evidence" value="ECO:0007669"/>
    <property type="project" value="InterPro"/>
</dbReference>
<keyword evidence="9" id="KW-1185">Reference proteome</keyword>
<dbReference type="PANTHER" id="PTHR10869">
    <property type="entry name" value="PROLYL 4-HYDROXYLASE ALPHA SUBUNIT"/>
    <property type="match status" value="1"/>
</dbReference>